<evidence type="ECO:0000313" key="11">
    <source>
        <dbReference type="Proteomes" id="UP000238350"/>
    </source>
</evidence>
<feature type="domain" description="BUB1 N-terminal" evidence="9">
    <location>
        <begin position="52"/>
        <end position="209"/>
    </location>
</feature>
<sequence length="906" mass="102555">MDALATGLEQQKENVQPRAVGHDAEILAHTLNERARDPTSASNPGVESHSDFVARIDKALGTLDDPIQLYIERIDALHIFSTEVAKTLLKKTLVDGTLRFRQNPVYENNVKYLRLWLEFAKLASDPVLVFKYIAQKRIASKLALFYEEYAKLLCSKNWIRHARDVFLFGLQENAQPSQRLQSSFDVFLQKYGDIQASPSEPDEAPLPSPTRQVLAHRRPAPYAPSAILVPHKKLQIYVEDDSEDENVENIDRNGPINEAALATLLEPAKENNMSAQPWVNQTIPQDISPRPRKIMKVWCDGRQQVSPYEVLPSSRNERWMVDIPALTRPDGPRSFSEIMILNRGITVKEPRDTWYEEQKRQEMAAKIEERAAKPIAEAVGENTQQFMGFNGNQSNTEWDPRRQNTQINTFNGTLGAQFGTSYNPTVGGNTKWMSSPVQPNHIELAKERERQAIIARQQRMQQQYAQQMKATQVAQDARYRQQMSNQRWGQKPDPYMGQISSPASDNSLTASPNIPNAMTTKVEFKPLPPGFVLQTVPINIPNLPEVIDATNEKLRLMMRGQLTQVLESVPFYHHENSVKNLLPALPKKAAKNSVNVDVDISGMRLHLQRLLGVGGFGCVYRAQVGQLAGYAVKIEKGGIPWELYNVLAARTRIEDPRVLSSLVEVVHYQGYTDEQYTIMPHYTRGTLLKVTEVVHNSEPAPKELERLAAYFAIELLRLINALHDVDIIHGDLKPENVMLRTPTGGVKAVGNYMRSSKVWDQHGIVLLDFGRAIDLRLFPPGQKFGAGWNPDKQQDCWEICRGQPYTFETDYHGIANIVYRILALRPLVVTLDHKGRKVPQHGLPECRDAMNVDMWMSFFDAMLNPPSLPNRCLQDVKTDLENWLVENSNNGKTPLTVLLGRLSSIK</sequence>
<keyword evidence="6" id="KW-0137">Centromere</keyword>
<dbReference type="RefSeq" id="XP_024664756.1">
    <property type="nucleotide sequence ID" value="XM_024808988.1"/>
</dbReference>
<dbReference type="InterPro" id="IPR015661">
    <property type="entry name" value="Bub1/Mad3"/>
</dbReference>
<dbReference type="PROSITE" id="PS51489">
    <property type="entry name" value="BUB1_N"/>
    <property type="match status" value="1"/>
</dbReference>
<dbReference type="PROSITE" id="PS50011">
    <property type="entry name" value="PROTEIN_KINASE_DOM"/>
    <property type="match status" value="1"/>
</dbReference>
<feature type="binding site" evidence="7">
    <location>
        <position position="633"/>
    </location>
    <ligand>
        <name>ATP</name>
        <dbReference type="ChEBI" id="CHEBI:30616"/>
    </ligand>
</feature>
<dbReference type="GO" id="GO:0005524">
    <property type="term" value="F:ATP binding"/>
    <property type="evidence" value="ECO:0007669"/>
    <property type="project" value="UniProtKB-UniRule"/>
</dbReference>
<proteinExistence type="predicted"/>
<dbReference type="Pfam" id="PF00069">
    <property type="entry name" value="Pkinase"/>
    <property type="match status" value="1"/>
</dbReference>
<dbReference type="GO" id="GO:0004672">
    <property type="term" value="F:protein kinase activity"/>
    <property type="evidence" value="ECO:0007669"/>
    <property type="project" value="InterPro"/>
</dbReference>
<dbReference type="Gene3D" id="1.25.40.430">
    <property type="match status" value="1"/>
</dbReference>
<dbReference type="OrthoDB" id="248495at2759"/>
<organism evidence="10 11">
    <name type="scientific">Wickerhamiella sorbophila</name>
    <dbReference type="NCBI Taxonomy" id="45607"/>
    <lineage>
        <taxon>Eukaryota</taxon>
        <taxon>Fungi</taxon>
        <taxon>Dikarya</taxon>
        <taxon>Ascomycota</taxon>
        <taxon>Saccharomycotina</taxon>
        <taxon>Dipodascomycetes</taxon>
        <taxon>Dipodascales</taxon>
        <taxon>Trichomonascaceae</taxon>
        <taxon>Wickerhamiella</taxon>
    </lineage>
</organism>
<evidence type="ECO:0000256" key="6">
    <source>
        <dbReference type="ARBA" id="ARBA00023328"/>
    </source>
</evidence>
<evidence type="ECO:0000313" key="10">
    <source>
        <dbReference type="EMBL" id="PRT54811.1"/>
    </source>
</evidence>
<feature type="domain" description="Protein kinase" evidence="8">
    <location>
        <begin position="605"/>
        <end position="906"/>
    </location>
</feature>
<keyword evidence="5 7" id="KW-0067">ATP-binding</keyword>
<dbReference type="EMBL" id="NDIQ01000021">
    <property type="protein sequence ID" value="PRT54811.1"/>
    <property type="molecule type" value="Genomic_DNA"/>
</dbReference>
<evidence type="ECO:0000259" key="8">
    <source>
        <dbReference type="PROSITE" id="PS50011"/>
    </source>
</evidence>
<comment type="caution">
    <text evidence="10">The sequence shown here is derived from an EMBL/GenBank/DDBJ whole genome shotgun (WGS) entry which is preliminary data.</text>
</comment>
<dbReference type="AlphaFoldDB" id="A0A2T0FII3"/>
<dbReference type="InterPro" id="IPR000719">
    <property type="entry name" value="Prot_kinase_dom"/>
</dbReference>
<comment type="subcellular location">
    <subcellularLocation>
        <location evidence="1">Chromosome</location>
        <location evidence="1">Centromere</location>
        <location evidence="1">Kinetochore</location>
    </subcellularLocation>
</comment>
<evidence type="ECO:0000256" key="5">
    <source>
        <dbReference type="ARBA" id="ARBA00022840"/>
    </source>
</evidence>
<evidence type="ECO:0000256" key="2">
    <source>
        <dbReference type="ARBA" id="ARBA00022454"/>
    </source>
</evidence>
<dbReference type="InterPro" id="IPR017441">
    <property type="entry name" value="Protein_kinase_ATP_BS"/>
</dbReference>
<dbReference type="Proteomes" id="UP000238350">
    <property type="component" value="Unassembled WGS sequence"/>
</dbReference>
<keyword evidence="2" id="KW-0158">Chromosome</keyword>
<dbReference type="PROSITE" id="PS00107">
    <property type="entry name" value="PROTEIN_KINASE_ATP"/>
    <property type="match status" value="1"/>
</dbReference>
<dbReference type="GeneID" id="36516179"/>
<dbReference type="InterPro" id="IPR013212">
    <property type="entry name" value="Mad3/Bub1_I"/>
</dbReference>
<dbReference type="GO" id="GO:0000776">
    <property type="term" value="C:kinetochore"/>
    <property type="evidence" value="ECO:0007669"/>
    <property type="project" value="UniProtKB-KW"/>
</dbReference>
<dbReference type="SMART" id="SM00220">
    <property type="entry name" value="S_TKc"/>
    <property type="match status" value="1"/>
</dbReference>
<evidence type="ECO:0000256" key="3">
    <source>
        <dbReference type="ARBA" id="ARBA00022741"/>
    </source>
</evidence>
<dbReference type="GO" id="GO:0007094">
    <property type="term" value="P:mitotic spindle assembly checkpoint signaling"/>
    <property type="evidence" value="ECO:0007669"/>
    <property type="project" value="InterPro"/>
</dbReference>
<gene>
    <name evidence="10" type="ORF">B9G98_02431</name>
</gene>
<accession>A0A2T0FII3</accession>
<dbReference type="PANTHER" id="PTHR14030">
    <property type="entry name" value="MITOTIC CHECKPOINT SERINE/THREONINE-PROTEIN KINASE BUB1"/>
    <property type="match status" value="1"/>
</dbReference>
<evidence type="ECO:0000259" key="9">
    <source>
        <dbReference type="PROSITE" id="PS51489"/>
    </source>
</evidence>
<reference evidence="10 11" key="1">
    <citation type="submission" date="2017-04" db="EMBL/GenBank/DDBJ databases">
        <title>Genome sequencing of [Candida] sorbophila.</title>
        <authorList>
            <person name="Ahn J.O."/>
        </authorList>
    </citation>
    <scope>NUCLEOTIDE SEQUENCE [LARGE SCALE GENOMIC DNA]</scope>
    <source>
        <strain evidence="10 11">DS02</strain>
    </source>
</reference>
<keyword evidence="10" id="KW-0808">Transferase</keyword>
<dbReference type="InterPro" id="IPR011009">
    <property type="entry name" value="Kinase-like_dom_sf"/>
</dbReference>
<evidence type="ECO:0000256" key="1">
    <source>
        <dbReference type="ARBA" id="ARBA00004629"/>
    </source>
</evidence>
<dbReference type="Pfam" id="PF08311">
    <property type="entry name" value="Mad3_BUB1_I"/>
    <property type="match status" value="1"/>
</dbReference>
<keyword evidence="10" id="KW-0418">Kinase</keyword>
<dbReference type="SMART" id="SM00777">
    <property type="entry name" value="Mad3_BUB1_I"/>
    <property type="match status" value="1"/>
</dbReference>
<evidence type="ECO:0000256" key="4">
    <source>
        <dbReference type="ARBA" id="ARBA00022838"/>
    </source>
</evidence>
<protein>
    <submittedName>
        <fullName evidence="10">Checkpoint serine/threonine-protein kinase BUB1</fullName>
    </submittedName>
</protein>
<keyword evidence="3 7" id="KW-0547">Nucleotide-binding</keyword>
<dbReference type="Gene3D" id="1.10.510.10">
    <property type="entry name" value="Transferase(Phosphotransferase) domain 1"/>
    <property type="match status" value="1"/>
</dbReference>
<dbReference type="SUPFAM" id="SSF56112">
    <property type="entry name" value="Protein kinase-like (PK-like)"/>
    <property type="match status" value="1"/>
</dbReference>
<dbReference type="InterPro" id="IPR008271">
    <property type="entry name" value="Ser/Thr_kinase_AS"/>
</dbReference>
<keyword evidence="11" id="KW-1185">Reference proteome</keyword>
<dbReference type="STRING" id="45607.A0A2T0FII3"/>
<keyword evidence="4" id="KW-0995">Kinetochore</keyword>
<dbReference type="PROSITE" id="PS00108">
    <property type="entry name" value="PROTEIN_KINASE_ST"/>
    <property type="match status" value="1"/>
</dbReference>
<evidence type="ECO:0000256" key="7">
    <source>
        <dbReference type="PROSITE-ProRule" id="PRU10141"/>
    </source>
</evidence>
<name>A0A2T0FII3_9ASCO</name>